<sequence length="296" mass="35024">MRAVTNIDNITLQITCDDKEEQREKLEGLIAFVEERDFLKVIRPQYAKKERDIKIRNKRNTIAKIGTGVYCAGKDMNGKKIVKHYIAIKFAGLSKYIKRLDSLSNNLLFSIAAYMNSHESIEYTLTAIDICIDLECRFEHMAVICTKHVSRSQYYELTEKQTYITTNNIERMSKAKLKRAALRSYFYYKTRKDKLDYPLSRYELKLNSKFLKTHGVKMDAIENALNRYHVMYFKDLAVKKTTIEEYTRSELDRQKKIDTLKLEDYRVYADINYIEHFLNVLFNLDEALLTVDRYDI</sequence>
<evidence type="ECO:0000313" key="2">
    <source>
        <dbReference type="Proteomes" id="UP000593994"/>
    </source>
</evidence>
<dbReference type="Proteomes" id="UP000593994">
    <property type="component" value="Chromosome"/>
</dbReference>
<evidence type="ECO:0000313" key="1">
    <source>
        <dbReference type="EMBL" id="QOY51364.1"/>
    </source>
</evidence>
<organism evidence="1 2">
    <name type="scientific">Candidatus Sulfurimonas baltica</name>
    <dbReference type="NCBI Taxonomy" id="2740404"/>
    <lineage>
        <taxon>Bacteria</taxon>
        <taxon>Pseudomonadati</taxon>
        <taxon>Campylobacterota</taxon>
        <taxon>Epsilonproteobacteria</taxon>
        <taxon>Campylobacterales</taxon>
        <taxon>Sulfurimonadaceae</taxon>
        <taxon>Sulfurimonas</taxon>
    </lineage>
</organism>
<accession>A0A7S7LV77</accession>
<dbReference type="KEGG" id="sbal:HUE88_09555"/>
<proteinExistence type="predicted"/>
<keyword evidence="2" id="KW-1185">Reference proteome</keyword>
<dbReference type="RefSeq" id="WP_194368477.1">
    <property type="nucleotide sequence ID" value="NZ_CP054492.1"/>
</dbReference>
<gene>
    <name evidence="1" type="ORF">HUE88_09555</name>
</gene>
<reference evidence="1 2" key="1">
    <citation type="submission" date="2020-05" db="EMBL/GenBank/DDBJ databases">
        <title>Sulfurimonas marisnigri, sp. nov., and Sulfurimonas baltica, sp. nov., manganese oxide reducing chemolithoautotrophs of the class Epsilonproteobacteria isolated from the pelagic redoxclines of the Black and Baltic Seas and emended description of the genus Sulfurimonas.</title>
        <authorList>
            <person name="Henkel J.V."/>
            <person name="Laudan C."/>
            <person name="Werner J."/>
            <person name="Neu T."/>
            <person name="Plewe S."/>
            <person name="Sproer C."/>
            <person name="Bunk B."/>
            <person name="Schulz-Vogt H.N."/>
        </authorList>
    </citation>
    <scope>NUCLEOTIDE SEQUENCE [LARGE SCALE GENOMIC DNA]</scope>
    <source>
        <strain evidence="1 2">GD2</strain>
    </source>
</reference>
<protein>
    <submittedName>
        <fullName evidence="1">Uncharacterized protein</fullName>
    </submittedName>
</protein>
<dbReference type="AlphaFoldDB" id="A0A7S7LV77"/>
<dbReference type="EMBL" id="CP054492">
    <property type="protein sequence ID" value="QOY51364.1"/>
    <property type="molecule type" value="Genomic_DNA"/>
</dbReference>
<name>A0A7S7LV77_9BACT</name>